<dbReference type="Proteomes" id="UP001652625">
    <property type="component" value="Chromosome 09"/>
</dbReference>
<organism evidence="7 8">
    <name type="scientific">Hydra vulgaris</name>
    <name type="common">Hydra</name>
    <name type="synonym">Hydra attenuata</name>
    <dbReference type="NCBI Taxonomy" id="6087"/>
    <lineage>
        <taxon>Eukaryota</taxon>
        <taxon>Metazoa</taxon>
        <taxon>Cnidaria</taxon>
        <taxon>Hydrozoa</taxon>
        <taxon>Hydroidolina</taxon>
        <taxon>Anthoathecata</taxon>
        <taxon>Aplanulata</taxon>
        <taxon>Hydridae</taxon>
        <taxon>Hydra</taxon>
    </lineage>
</organism>
<feature type="domain" description="EF-hand" evidence="6">
    <location>
        <begin position="101"/>
        <end position="136"/>
    </location>
</feature>
<comment type="similarity">
    <text evidence="1">Belongs to the aequorin family.</text>
</comment>
<evidence type="ECO:0000256" key="4">
    <source>
        <dbReference type="ARBA" id="ARBA00023262"/>
    </source>
</evidence>
<protein>
    <submittedName>
        <fullName evidence="8">Uncharacterized protein LOC100205944</fullName>
    </submittedName>
</protein>
<evidence type="ECO:0000256" key="2">
    <source>
        <dbReference type="ARBA" id="ARBA00022837"/>
    </source>
</evidence>
<evidence type="ECO:0000256" key="5">
    <source>
        <dbReference type="SAM" id="SignalP"/>
    </source>
</evidence>
<evidence type="ECO:0000313" key="8">
    <source>
        <dbReference type="RefSeq" id="XP_065662091.1"/>
    </source>
</evidence>
<reference evidence="8" key="1">
    <citation type="submission" date="2025-08" db="UniProtKB">
        <authorList>
            <consortium name="RefSeq"/>
        </authorList>
    </citation>
    <scope>IDENTIFICATION</scope>
</reference>
<evidence type="ECO:0000256" key="3">
    <source>
        <dbReference type="ARBA" id="ARBA00023223"/>
    </source>
</evidence>
<dbReference type="InterPro" id="IPR002048">
    <property type="entry name" value="EF_hand_dom"/>
</dbReference>
<gene>
    <name evidence="8" type="primary">LOC100205944</name>
</gene>
<feature type="chain" id="PRO_5045040993" evidence="5">
    <location>
        <begin position="25"/>
        <end position="175"/>
    </location>
</feature>
<dbReference type="SUPFAM" id="SSF47473">
    <property type="entry name" value="EF-hand"/>
    <property type="match status" value="1"/>
</dbReference>
<keyword evidence="7" id="KW-1185">Reference proteome</keyword>
<proteinExistence type="inferred from homology"/>
<evidence type="ECO:0000313" key="7">
    <source>
        <dbReference type="Proteomes" id="UP001652625"/>
    </source>
</evidence>
<dbReference type="RefSeq" id="XP_065662091.1">
    <property type="nucleotide sequence ID" value="XM_065806019.1"/>
</dbReference>
<dbReference type="PROSITE" id="PS00018">
    <property type="entry name" value="EF_HAND_1"/>
    <property type="match status" value="1"/>
</dbReference>
<dbReference type="PROSITE" id="PS50222">
    <property type="entry name" value="EF_HAND_2"/>
    <property type="match status" value="1"/>
</dbReference>
<name>A0ABM4CK12_HYDVU</name>
<accession>A0ABM4CK12</accession>
<dbReference type="Gene3D" id="1.10.238.10">
    <property type="entry name" value="EF-hand"/>
    <property type="match status" value="1"/>
</dbReference>
<keyword evidence="3" id="KW-0455">Luminescence</keyword>
<evidence type="ECO:0000256" key="1">
    <source>
        <dbReference type="ARBA" id="ARBA00007828"/>
    </source>
</evidence>
<evidence type="ECO:0000259" key="6">
    <source>
        <dbReference type="PROSITE" id="PS50222"/>
    </source>
</evidence>
<dbReference type="InterPro" id="IPR011992">
    <property type="entry name" value="EF-hand-dom_pair"/>
</dbReference>
<dbReference type="GeneID" id="100205944"/>
<keyword evidence="4" id="KW-0599">Photoprotein</keyword>
<dbReference type="InterPro" id="IPR018247">
    <property type="entry name" value="EF_Hand_1_Ca_BS"/>
</dbReference>
<keyword evidence="2" id="KW-0106">Calcium</keyword>
<feature type="signal peptide" evidence="5">
    <location>
        <begin position="1"/>
        <end position="24"/>
    </location>
</feature>
<keyword evidence="5" id="KW-0732">Signal</keyword>
<sequence length="175" mass="19337">MNLIKLFVVVLVTVGSLMISSVDSECCKHACCGNFRCCGSGKCNIFCCNCDNDGRGCLSCSKTLFQTMFGVFSCVGCAKGKISSCIKCVRAGKRRRDISYLRERTAQSIMEEADENQDGFMDVLEAAEFLAADNKLHINEVEMAKKSVDYIPNWFLHMDANKDGLIALHELDSSE</sequence>